<keyword evidence="1" id="KW-1185">Reference proteome</keyword>
<organism evidence="1 2">
    <name type="scientific">Biomphalaria glabrata</name>
    <name type="common">Bloodfluke planorb</name>
    <name type="synonym">Freshwater snail</name>
    <dbReference type="NCBI Taxonomy" id="6526"/>
    <lineage>
        <taxon>Eukaryota</taxon>
        <taxon>Metazoa</taxon>
        <taxon>Spiralia</taxon>
        <taxon>Lophotrochozoa</taxon>
        <taxon>Mollusca</taxon>
        <taxon>Gastropoda</taxon>
        <taxon>Heterobranchia</taxon>
        <taxon>Euthyneura</taxon>
        <taxon>Panpulmonata</taxon>
        <taxon>Hygrophila</taxon>
        <taxon>Lymnaeoidea</taxon>
        <taxon>Planorbidae</taxon>
        <taxon>Biomphalaria</taxon>
    </lineage>
</organism>
<dbReference type="GeneID" id="129924505"/>
<accession>A0A9W2ZK62</accession>
<dbReference type="InterPro" id="IPR032053">
    <property type="entry name" value="Ribosomal_mS34"/>
</dbReference>
<dbReference type="PANTHER" id="PTHR28589">
    <property type="entry name" value="28S RIBOSOMAL PROTEIN S34, MITOCHONDRIAL"/>
    <property type="match status" value="1"/>
</dbReference>
<dbReference type="PANTHER" id="PTHR28589:SF1">
    <property type="entry name" value="SMALL RIBOSOMAL SUBUNIT PROTEIN MS34"/>
    <property type="match status" value="1"/>
</dbReference>
<dbReference type="GO" id="GO:0005739">
    <property type="term" value="C:mitochondrion"/>
    <property type="evidence" value="ECO:0007669"/>
    <property type="project" value="InterPro"/>
</dbReference>
<proteinExistence type="predicted"/>
<dbReference type="RefSeq" id="XP_055875379.1">
    <property type="nucleotide sequence ID" value="XM_056019404.1"/>
</dbReference>
<protein>
    <submittedName>
        <fullName evidence="2">28S ribosomal protein S34, mitochondrial-like</fullName>
    </submittedName>
</protein>
<dbReference type="Proteomes" id="UP001165740">
    <property type="component" value="Chromosome 2"/>
</dbReference>
<dbReference type="AlphaFoldDB" id="A0A9W2ZK62"/>
<dbReference type="OrthoDB" id="16434at2759"/>
<dbReference type="GO" id="GO:0003735">
    <property type="term" value="F:structural constituent of ribosome"/>
    <property type="evidence" value="ECO:0007669"/>
    <property type="project" value="InterPro"/>
</dbReference>
<dbReference type="OMA" id="GNVWAEE"/>
<gene>
    <name evidence="2" type="primary">LOC129924505</name>
</gene>
<name>A0A9W2ZK62_BIOGL</name>
<evidence type="ECO:0000313" key="2">
    <source>
        <dbReference type="RefSeq" id="XP_055875379.1"/>
    </source>
</evidence>
<sequence>MPIRYIGRDPFFKGKSLFEISRQLRDFGVGRIVYQTSEADKWPNQKTYYRLTKVVPDMTCKETFYGTAWGQLVFRGKEMGVKQIDVGHQLDWVLVPKHEEKDFCQTEVYDIDINSLPKTIPCPPLLEMALKRDMKASKQNVPTKIEIPFYAEEFANAISRRWEVK</sequence>
<evidence type="ECO:0000313" key="1">
    <source>
        <dbReference type="Proteomes" id="UP001165740"/>
    </source>
</evidence>
<dbReference type="Pfam" id="PF16053">
    <property type="entry name" value="MRP-S34"/>
    <property type="match status" value="1"/>
</dbReference>
<reference evidence="2" key="1">
    <citation type="submission" date="2025-08" db="UniProtKB">
        <authorList>
            <consortium name="RefSeq"/>
        </authorList>
    </citation>
    <scope>IDENTIFICATION</scope>
</reference>